<evidence type="ECO:0000313" key="2">
    <source>
        <dbReference type="EMBL" id="KAH6834610.1"/>
    </source>
</evidence>
<feature type="coiled-coil region" evidence="1">
    <location>
        <begin position="59"/>
        <end position="93"/>
    </location>
</feature>
<evidence type="ECO:0000313" key="3">
    <source>
        <dbReference type="Proteomes" id="UP001190926"/>
    </source>
</evidence>
<gene>
    <name evidence="2" type="ORF">C2S53_006133</name>
</gene>
<dbReference type="EMBL" id="SDAM02000045">
    <property type="protein sequence ID" value="KAH6834610.1"/>
    <property type="molecule type" value="Genomic_DNA"/>
</dbReference>
<organism evidence="2 3">
    <name type="scientific">Perilla frutescens var. hirtella</name>
    <name type="common">Perilla citriodora</name>
    <name type="synonym">Perilla setoyensis</name>
    <dbReference type="NCBI Taxonomy" id="608512"/>
    <lineage>
        <taxon>Eukaryota</taxon>
        <taxon>Viridiplantae</taxon>
        <taxon>Streptophyta</taxon>
        <taxon>Embryophyta</taxon>
        <taxon>Tracheophyta</taxon>
        <taxon>Spermatophyta</taxon>
        <taxon>Magnoliopsida</taxon>
        <taxon>eudicotyledons</taxon>
        <taxon>Gunneridae</taxon>
        <taxon>Pentapetalae</taxon>
        <taxon>asterids</taxon>
        <taxon>lamiids</taxon>
        <taxon>Lamiales</taxon>
        <taxon>Lamiaceae</taxon>
        <taxon>Nepetoideae</taxon>
        <taxon>Elsholtzieae</taxon>
        <taxon>Perilla</taxon>
    </lineage>
</organism>
<dbReference type="AlphaFoldDB" id="A0AAD4PCY5"/>
<name>A0AAD4PCY5_PERFH</name>
<keyword evidence="1" id="KW-0175">Coiled coil</keyword>
<sequence length="128" mass="15714">MPQNPSCCNIYISDQINEEQARTRRDETLEKWKQLYFAIKVELDDLIQRTRQEERLCWKTEEEDVLLELKQELTTKEERIELLQAKLASMEHQELKREREMDILRQSLRIMSHKRRATKLQQRPIREF</sequence>
<dbReference type="PANTHER" id="PTHR37226:SF4">
    <property type="entry name" value="GOLGIN FAMILY A PROTEIN"/>
    <property type="match status" value="1"/>
</dbReference>
<evidence type="ECO:0000256" key="1">
    <source>
        <dbReference type="SAM" id="Coils"/>
    </source>
</evidence>
<accession>A0AAD4PCY5</accession>
<protein>
    <submittedName>
        <fullName evidence="2">Uncharacterized protein</fullName>
    </submittedName>
</protein>
<keyword evidence="3" id="KW-1185">Reference proteome</keyword>
<dbReference type="PANTHER" id="PTHR37226">
    <property type="entry name" value="GOLGIN FAMILY A PROTEIN"/>
    <property type="match status" value="1"/>
</dbReference>
<reference evidence="2 3" key="1">
    <citation type="journal article" date="2021" name="Nat. Commun.">
        <title>Incipient diploidization of the medicinal plant Perilla within 10,000 years.</title>
        <authorList>
            <person name="Zhang Y."/>
            <person name="Shen Q."/>
            <person name="Leng L."/>
            <person name="Zhang D."/>
            <person name="Chen S."/>
            <person name="Shi Y."/>
            <person name="Ning Z."/>
            <person name="Chen S."/>
        </authorList>
    </citation>
    <scope>NUCLEOTIDE SEQUENCE [LARGE SCALE GENOMIC DNA]</scope>
    <source>
        <strain evidence="3">cv. PC099</strain>
    </source>
</reference>
<dbReference type="Proteomes" id="UP001190926">
    <property type="component" value="Unassembled WGS sequence"/>
</dbReference>
<comment type="caution">
    <text evidence="2">The sequence shown here is derived from an EMBL/GenBank/DDBJ whole genome shotgun (WGS) entry which is preliminary data.</text>
</comment>
<proteinExistence type="predicted"/>